<accession>A0A7L2NJ05</accession>
<dbReference type="EMBL" id="VWYP01003273">
    <property type="protein sequence ID" value="NXR72055.1"/>
    <property type="molecule type" value="Genomic_DNA"/>
</dbReference>
<feature type="non-terminal residue" evidence="4">
    <location>
        <position position="1"/>
    </location>
</feature>
<keyword evidence="5" id="KW-1185">Reference proteome</keyword>
<sequence length="112" mass="12290">LAIAFAAIRGPSRTAEVSFVCGKPNHLKKDCPTLKEEKPKSTVVCSPCRKGLHFANQCRSKYDFKGLQIQGKQNQSAGLCHTQTQMPQPPQMLLPQMPTLQVPSRGSPQVFA</sequence>
<dbReference type="InterPro" id="IPR036875">
    <property type="entry name" value="Znf_CCHC_sf"/>
</dbReference>
<dbReference type="InterPro" id="IPR001878">
    <property type="entry name" value="Znf_CCHC"/>
</dbReference>
<evidence type="ECO:0000259" key="3">
    <source>
        <dbReference type="SMART" id="SM00343"/>
    </source>
</evidence>
<dbReference type="PANTHER" id="PTHR40389">
    <property type="entry name" value="ENDOGENOUS RETROVIRUS GROUP K MEMBER 24 GAG POLYPROTEIN-RELATED"/>
    <property type="match status" value="1"/>
</dbReference>
<dbReference type="AlphaFoldDB" id="A0A7L2NJ05"/>
<feature type="domain" description="CCHC-type" evidence="3">
    <location>
        <begin position="44"/>
        <end position="60"/>
    </location>
</feature>
<dbReference type="Pfam" id="PF00098">
    <property type="entry name" value="zf-CCHC"/>
    <property type="match status" value="1"/>
</dbReference>
<protein>
    <submittedName>
        <fullName evidence="4">GAK5 protein</fullName>
    </submittedName>
</protein>
<dbReference type="GO" id="GO:0003676">
    <property type="term" value="F:nucleic acid binding"/>
    <property type="evidence" value="ECO:0007669"/>
    <property type="project" value="InterPro"/>
</dbReference>
<dbReference type="OrthoDB" id="9386882at2759"/>
<dbReference type="PANTHER" id="PTHR40389:SF4">
    <property type="match status" value="1"/>
</dbReference>
<reference evidence="4 5" key="1">
    <citation type="submission" date="2019-09" db="EMBL/GenBank/DDBJ databases">
        <title>Bird 10,000 Genomes (B10K) Project - Family phase.</title>
        <authorList>
            <person name="Zhang G."/>
        </authorList>
    </citation>
    <scope>NUCLEOTIDE SEQUENCE [LARGE SCALE GENOMIC DNA]</scope>
    <source>
        <strain evidence="4">B10K-DU-002-42</strain>
        <tissue evidence="4">Muscle</tissue>
    </source>
</reference>
<dbReference type="SUPFAM" id="SSF57756">
    <property type="entry name" value="Retrovirus zinc finger-like domains"/>
    <property type="match status" value="1"/>
</dbReference>
<dbReference type="SMART" id="SM00343">
    <property type="entry name" value="ZnF_C2HC"/>
    <property type="match status" value="2"/>
</dbReference>
<dbReference type="InterPro" id="IPR050195">
    <property type="entry name" value="Primate_lentivir_Gag_pol-like"/>
</dbReference>
<feature type="domain" description="CCHC-type" evidence="3">
    <location>
        <begin position="19"/>
        <end position="33"/>
    </location>
</feature>
<proteinExistence type="predicted"/>
<evidence type="ECO:0000256" key="1">
    <source>
        <dbReference type="ARBA" id="ARBA00022581"/>
    </source>
</evidence>
<feature type="compositionally biased region" description="Polar residues" evidence="2">
    <location>
        <begin position="102"/>
        <end position="112"/>
    </location>
</feature>
<feature type="region of interest" description="Disordered" evidence="2">
    <location>
        <begin position="76"/>
        <end position="112"/>
    </location>
</feature>
<keyword evidence="1" id="KW-0945">Host-virus interaction</keyword>
<dbReference type="Gene3D" id="4.10.60.10">
    <property type="entry name" value="Zinc finger, CCHC-type"/>
    <property type="match status" value="1"/>
</dbReference>
<organism evidence="4 5">
    <name type="scientific">Pycnonotus jocosus</name>
    <name type="common">Red-whiskered bulbul</name>
    <name type="synonym">Lanius jocosus</name>
    <dbReference type="NCBI Taxonomy" id="182897"/>
    <lineage>
        <taxon>Eukaryota</taxon>
        <taxon>Metazoa</taxon>
        <taxon>Chordata</taxon>
        <taxon>Craniata</taxon>
        <taxon>Vertebrata</taxon>
        <taxon>Euteleostomi</taxon>
        <taxon>Archelosauria</taxon>
        <taxon>Archosauria</taxon>
        <taxon>Dinosauria</taxon>
        <taxon>Saurischia</taxon>
        <taxon>Theropoda</taxon>
        <taxon>Coelurosauria</taxon>
        <taxon>Aves</taxon>
        <taxon>Neognathae</taxon>
        <taxon>Neoaves</taxon>
        <taxon>Telluraves</taxon>
        <taxon>Australaves</taxon>
        <taxon>Passeriformes</taxon>
        <taxon>Sylvioidea</taxon>
        <taxon>Pycnonotidae</taxon>
        <taxon>Pycnonotus</taxon>
    </lineage>
</organism>
<feature type="non-terminal residue" evidence="4">
    <location>
        <position position="112"/>
    </location>
</feature>
<comment type="caution">
    <text evidence="4">The sequence shown here is derived from an EMBL/GenBank/DDBJ whole genome shotgun (WGS) entry which is preliminary data.</text>
</comment>
<evidence type="ECO:0000313" key="4">
    <source>
        <dbReference type="EMBL" id="NXR72055.1"/>
    </source>
</evidence>
<evidence type="ECO:0000313" key="5">
    <source>
        <dbReference type="Proteomes" id="UP000535705"/>
    </source>
</evidence>
<evidence type="ECO:0000256" key="2">
    <source>
        <dbReference type="SAM" id="MobiDB-lite"/>
    </source>
</evidence>
<name>A0A7L2NJ05_PYCJO</name>
<dbReference type="Proteomes" id="UP000535705">
    <property type="component" value="Unassembled WGS sequence"/>
</dbReference>
<gene>
    <name evidence="4" type="primary">Ervk5_0</name>
    <name evidence="4" type="ORF">PYCJOC_R15477</name>
</gene>
<dbReference type="GO" id="GO:0008270">
    <property type="term" value="F:zinc ion binding"/>
    <property type="evidence" value="ECO:0007669"/>
    <property type="project" value="InterPro"/>
</dbReference>